<accession>A0ABV3L538</accession>
<dbReference type="RefSeq" id="WP_366192378.1">
    <property type="nucleotide sequence ID" value="NZ_JBFBVU010000006.1"/>
</dbReference>
<keyword evidence="3" id="KW-1185">Reference proteome</keyword>
<dbReference type="Gene3D" id="1.10.10.10">
    <property type="entry name" value="Winged helix-like DNA-binding domain superfamily/Winged helix DNA-binding domain"/>
    <property type="match status" value="1"/>
</dbReference>
<organism evidence="2 3">
    <name type="scientific">Meridianimarinicoccus marinus</name>
    <dbReference type="NCBI Taxonomy" id="3231483"/>
    <lineage>
        <taxon>Bacteria</taxon>
        <taxon>Pseudomonadati</taxon>
        <taxon>Pseudomonadota</taxon>
        <taxon>Alphaproteobacteria</taxon>
        <taxon>Rhodobacterales</taxon>
        <taxon>Paracoccaceae</taxon>
        <taxon>Meridianimarinicoccus</taxon>
    </lineage>
</organism>
<dbReference type="PANTHER" id="PTHR18964">
    <property type="entry name" value="ROK (REPRESSOR, ORF, KINASE) FAMILY"/>
    <property type="match status" value="1"/>
</dbReference>
<dbReference type="Pfam" id="PF00480">
    <property type="entry name" value="ROK"/>
    <property type="match status" value="1"/>
</dbReference>
<dbReference type="InterPro" id="IPR036390">
    <property type="entry name" value="WH_DNA-bd_sf"/>
</dbReference>
<evidence type="ECO:0000256" key="1">
    <source>
        <dbReference type="ARBA" id="ARBA00006479"/>
    </source>
</evidence>
<dbReference type="PANTHER" id="PTHR18964:SF149">
    <property type="entry name" value="BIFUNCTIONAL UDP-N-ACETYLGLUCOSAMINE 2-EPIMERASE_N-ACETYLMANNOSAMINE KINASE"/>
    <property type="match status" value="1"/>
</dbReference>
<comment type="caution">
    <text evidence="2">The sequence shown here is derived from an EMBL/GenBank/DDBJ whole genome shotgun (WGS) entry which is preliminary data.</text>
</comment>
<dbReference type="SUPFAM" id="SSF53067">
    <property type="entry name" value="Actin-like ATPase domain"/>
    <property type="match status" value="1"/>
</dbReference>
<gene>
    <name evidence="2" type="ORF">AB0T83_07285</name>
</gene>
<dbReference type="SUPFAM" id="SSF46785">
    <property type="entry name" value="Winged helix' DNA-binding domain"/>
    <property type="match status" value="1"/>
</dbReference>
<dbReference type="Pfam" id="PF13412">
    <property type="entry name" value="HTH_24"/>
    <property type="match status" value="1"/>
</dbReference>
<sequence length="415" mass="44961">MEQVAPKTVQTQGSGPLLVDAARGKKPLSQQVLERIRAAGRISRSDVAKDLGVSPGSVTAIVSGLMEAGLVRENPKPHRDFSRGRPPVELSLVHDARHVIGVTLRDGVHNAVLTDFTGRVVADATLECPTGRKEPDELLADLNALVADLLSRSGLERSDICGVGIGLPGFIDHQSGLVHWCPFLRDKRVPLGDFLSRNLPFAVYLDNDVNLLAMAELWFGMGRELSNFAVFTIEHGVGMGLILDNRIYRGARGIGLEIGHTTIQVDGALCRCGQRGCLEAYIADYALVREASTALEWDSSVARSSDQTLEILFDQAKAGNEAARTIFARAGRYLSSGLANVIRVFDPELLILSGARLRYDYLYAEEVLGGAHRFSDWIGRERTRIAVNTWGDLVWARGGAALALSAETDRIGAGL</sequence>
<dbReference type="EMBL" id="JBFBVU010000006">
    <property type="protein sequence ID" value="MEV8466583.1"/>
    <property type="molecule type" value="Genomic_DNA"/>
</dbReference>
<evidence type="ECO:0000313" key="2">
    <source>
        <dbReference type="EMBL" id="MEV8466583.1"/>
    </source>
</evidence>
<evidence type="ECO:0000313" key="3">
    <source>
        <dbReference type="Proteomes" id="UP001553161"/>
    </source>
</evidence>
<dbReference type="InterPro" id="IPR036388">
    <property type="entry name" value="WH-like_DNA-bd_sf"/>
</dbReference>
<dbReference type="CDD" id="cd24073">
    <property type="entry name" value="ASKHA_ATPase_ROK_CYANR"/>
    <property type="match status" value="1"/>
</dbReference>
<dbReference type="Gene3D" id="3.30.420.40">
    <property type="match status" value="2"/>
</dbReference>
<name>A0ABV3L538_9RHOB</name>
<dbReference type="Proteomes" id="UP001553161">
    <property type="component" value="Unassembled WGS sequence"/>
</dbReference>
<protein>
    <submittedName>
        <fullName evidence="2">ROK family transcriptional regulator</fullName>
    </submittedName>
</protein>
<dbReference type="InterPro" id="IPR000600">
    <property type="entry name" value="ROK"/>
</dbReference>
<reference evidence="2 3" key="1">
    <citation type="submission" date="2024-07" db="EMBL/GenBank/DDBJ databases">
        <authorList>
            <person name="Kang M."/>
        </authorList>
    </citation>
    <scope>NUCLEOTIDE SEQUENCE [LARGE SCALE GENOMIC DNA]</scope>
    <source>
        <strain evidence="2 3">DFM31</strain>
    </source>
</reference>
<dbReference type="InterPro" id="IPR043129">
    <property type="entry name" value="ATPase_NBD"/>
</dbReference>
<comment type="similarity">
    <text evidence="1">Belongs to the ROK (NagC/XylR) family.</text>
</comment>
<proteinExistence type="inferred from homology"/>